<keyword evidence="1" id="KW-0732">Signal</keyword>
<dbReference type="EMBL" id="KZ678376">
    <property type="protein sequence ID" value="PSS03245.1"/>
    <property type="molecule type" value="Genomic_DNA"/>
</dbReference>
<sequence length="137" mass="15391">MSLSILIMLMAVCLARACIPNWLLRPGELLPQTDTLIQPNRPHTLGFVLFLLCLLCYLDILPGKTHSGKPHPFHGLKTEPLAVYTLSKEQAGFFSSCFCGGRAYIQWSQLSKTHKTVGYVHSFSSSGRWCRYSESEE</sequence>
<organism evidence="2 3">
    <name type="scientific">Coniella lustricola</name>
    <dbReference type="NCBI Taxonomy" id="2025994"/>
    <lineage>
        <taxon>Eukaryota</taxon>
        <taxon>Fungi</taxon>
        <taxon>Dikarya</taxon>
        <taxon>Ascomycota</taxon>
        <taxon>Pezizomycotina</taxon>
        <taxon>Sordariomycetes</taxon>
        <taxon>Sordariomycetidae</taxon>
        <taxon>Diaporthales</taxon>
        <taxon>Schizoparmaceae</taxon>
        <taxon>Coniella</taxon>
    </lineage>
</organism>
<keyword evidence="3" id="KW-1185">Reference proteome</keyword>
<feature type="chain" id="PRO_5015692849" evidence="1">
    <location>
        <begin position="18"/>
        <end position="137"/>
    </location>
</feature>
<dbReference type="Proteomes" id="UP000241462">
    <property type="component" value="Unassembled WGS sequence"/>
</dbReference>
<protein>
    <submittedName>
        <fullName evidence="2">Uncharacterized protein</fullName>
    </submittedName>
</protein>
<evidence type="ECO:0000313" key="2">
    <source>
        <dbReference type="EMBL" id="PSS03245.1"/>
    </source>
</evidence>
<gene>
    <name evidence="2" type="ORF">BD289DRAFT_219514</name>
</gene>
<proteinExistence type="predicted"/>
<evidence type="ECO:0000256" key="1">
    <source>
        <dbReference type="SAM" id="SignalP"/>
    </source>
</evidence>
<evidence type="ECO:0000313" key="3">
    <source>
        <dbReference type="Proteomes" id="UP000241462"/>
    </source>
</evidence>
<reference evidence="2 3" key="1">
    <citation type="journal article" date="2018" name="Mycol. Prog.">
        <title>Coniella lustricola, a new species from submerged detritus.</title>
        <authorList>
            <person name="Raudabaugh D.B."/>
            <person name="Iturriaga T."/>
            <person name="Carver A."/>
            <person name="Mondo S."/>
            <person name="Pangilinan J."/>
            <person name="Lipzen A."/>
            <person name="He G."/>
            <person name="Amirebrahimi M."/>
            <person name="Grigoriev I.V."/>
            <person name="Miller A.N."/>
        </authorList>
    </citation>
    <scope>NUCLEOTIDE SEQUENCE [LARGE SCALE GENOMIC DNA]</scope>
    <source>
        <strain evidence="2 3">B22-T-1</strain>
    </source>
</reference>
<dbReference type="AlphaFoldDB" id="A0A2T3ALJ5"/>
<name>A0A2T3ALJ5_9PEZI</name>
<feature type="signal peptide" evidence="1">
    <location>
        <begin position="1"/>
        <end position="17"/>
    </location>
</feature>
<dbReference type="InParanoid" id="A0A2T3ALJ5"/>
<accession>A0A2T3ALJ5</accession>